<evidence type="ECO:0000313" key="2">
    <source>
        <dbReference type="EMBL" id="CDT57841.1"/>
    </source>
</evidence>
<dbReference type="EMBL" id="LK933271">
    <property type="protein sequence ID" value="CDT57841.1"/>
    <property type="molecule type" value="Genomic_DNA"/>
</dbReference>
<protein>
    <submittedName>
        <fullName evidence="2">Uncharacterized protein</fullName>
    </submittedName>
</protein>
<reference evidence="2" key="1">
    <citation type="submission" date="2014-07" db="EMBL/GenBank/DDBJ databases">
        <authorList>
            <person name="Monot Marc"/>
        </authorList>
    </citation>
    <scope>NUCLEOTIDE SEQUENCE</scope>
    <source>
        <strain evidence="2">7032989</strain>
    </source>
</reference>
<dbReference type="EMBL" id="LK932529">
    <property type="protein sequence ID" value="CDS89591.1"/>
    <property type="molecule type" value="Genomic_DNA"/>
</dbReference>
<gene>
    <name evidence="2" type="ORF">BN1095_580015</name>
    <name evidence="1" type="ORF">BN1096_740180</name>
</gene>
<organism evidence="2">
    <name type="scientific">Clostridioides difficile</name>
    <name type="common">Peptoclostridium difficile</name>
    <dbReference type="NCBI Taxonomy" id="1496"/>
    <lineage>
        <taxon>Bacteria</taxon>
        <taxon>Bacillati</taxon>
        <taxon>Bacillota</taxon>
        <taxon>Clostridia</taxon>
        <taxon>Peptostreptococcales</taxon>
        <taxon>Peptostreptococcaceae</taxon>
        <taxon>Clostridioides</taxon>
    </lineage>
</organism>
<dbReference type="AlphaFoldDB" id="A0A069ASP0"/>
<accession>A0A069ASP0</accession>
<evidence type="ECO:0000313" key="1">
    <source>
        <dbReference type="EMBL" id="CDS89591.1"/>
    </source>
</evidence>
<proteinExistence type="predicted"/>
<name>A0A069ASP0_CLODI</name>
<sequence length="72" mass="8219">MVKNKVKISALGTANHIPFIFNIFGNINKPIVINPNVRRKDNIADTFPFDNAVNIDEVKILYPQKIKLKENI</sequence>